<accession>A0A3D5J2U0</accession>
<dbReference type="InterPro" id="IPR037272">
    <property type="entry name" value="SNS_sf"/>
</dbReference>
<feature type="transmembrane region" description="Helical" evidence="6">
    <location>
        <begin position="12"/>
        <end position="32"/>
    </location>
</feature>
<organism evidence="7 8">
    <name type="scientific">Zunongwangia profunda</name>
    <dbReference type="NCBI Taxonomy" id="398743"/>
    <lineage>
        <taxon>Bacteria</taxon>
        <taxon>Pseudomonadati</taxon>
        <taxon>Bacteroidota</taxon>
        <taxon>Flavobacteriia</taxon>
        <taxon>Flavobacteriales</taxon>
        <taxon>Flavobacteriaceae</taxon>
        <taxon>Zunongwangia</taxon>
    </lineage>
</organism>
<reference evidence="7 8" key="1">
    <citation type="journal article" date="2018" name="Nat. Biotechnol.">
        <title>A standardized bacterial taxonomy based on genome phylogeny substantially revises the tree of life.</title>
        <authorList>
            <person name="Parks D.H."/>
            <person name="Chuvochina M."/>
            <person name="Waite D.W."/>
            <person name="Rinke C."/>
            <person name="Skarshewski A."/>
            <person name="Chaumeil P.A."/>
            <person name="Hugenholtz P."/>
        </authorList>
    </citation>
    <scope>NUCLEOTIDE SEQUENCE [LARGE SCALE GENOMIC DNA]</scope>
    <source>
        <strain evidence="7">UBA9359</strain>
    </source>
</reference>
<dbReference type="InterPro" id="IPR000175">
    <property type="entry name" value="Na/ntran_symport"/>
</dbReference>
<feature type="transmembrane region" description="Helical" evidence="6">
    <location>
        <begin position="143"/>
        <end position="162"/>
    </location>
</feature>
<feature type="transmembrane region" description="Helical" evidence="6">
    <location>
        <begin position="89"/>
        <end position="116"/>
    </location>
</feature>
<keyword evidence="5 6" id="KW-0472">Membrane</keyword>
<keyword evidence="3 6" id="KW-0812">Transmembrane</keyword>
<evidence type="ECO:0000256" key="2">
    <source>
        <dbReference type="ARBA" id="ARBA00022448"/>
    </source>
</evidence>
<dbReference type="PANTHER" id="PTHR42948">
    <property type="entry name" value="TRANSPORTER"/>
    <property type="match status" value="1"/>
</dbReference>
<feature type="transmembrane region" description="Helical" evidence="6">
    <location>
        <begin position="426"/>
        <end position="447"/>
    </location>
</feature>
<evidence type="ECO:0000256" key="4">
    <source>
        <dbReference type="ARBA" id="ARBA00022989"/>
    </source>
</evidence>
<evidence type="ECO:0000256" key="1">
    <source>
        <dbReference type="ARBA" id="ARBA00004141"/>
    </source>
</evidence>
<comment type="subcellular location">
    <subcellularLocation>
        <location evidence="1">Membrane</location>
        <topology evidence="1">Multi-pass membrane protein</topology>
    </subcellularLocation>
</comment>
<dbReference type="PRINTS" id="PR00176">
    <property type="entry name" value="NANEUSMPORT"/>
</dbReference>
<comment type="caution">
    <text evidence="7">The sequence shown here is derived from an EMBL/GenBank/DDBJ whole genome shotgun (WGS) entry which is preliminary data.</text>
</comment>
<feature type="transmembrane region" description="Helical" evidence="6">
    <location>
        <begin position="467"/>
        <end position="486"/>
    </location>
</feature>
<evidence type="ECO:0000256" key="6">
    <source>
        <dbReference type="SAM" id="Phobius"/>
    </source>
</evidence>
<dbReference type="PROSITE" id="PS50267">
    <property type="entry name" value="NA_NEUROTRAN_SYMP_3"/>
    <property type="match status" value="1"/>
</dbReference>
<dbReference type="NCBIfam" id="NF037979">
    <property type="entry name" value="Na_transp"/>
    <property type="match status" value="1"/>
</dbReference>
<sequence>MSNSSPRFSSRFAFLVSALGIAIGTGNIWRFPRIAASNGGDDGAGAFLVAWIIFLFMWSIPLIIVEYVMGRTARKGTIGAFAHFMGKPFAFLGGYIGFVATAIAFYYSVIVGWNIFYFGSMALTDLPNTTEASNTLWNQFQKSGFPILFHGVAMSIGGFAIYKGVTSIEKVNKFLIPTLLIIVLVSVVRAITLPGSMAGITYLFTPEWSQLKDPRIWLEALTQNAWDTGAGWGLFLTYAIYIRKRYGLIKNAFTTAIGNNLVSLLAAIMVFSTVFSILGNEMGMAKGEILEVMKTSGPAATGLTFIWMPQLFAKMAFGKTLAILFFMGLTFAGFSSLISMLELAVRNLRDMGVERKTAVGWIVGVCFLMGIPSARNLDILSNQDFVWGVALMLAGVFVALAAIKYGLPRIMEEISLGNVDDWSFPFWWRPVINYVVPVIGVVIFSWWMWLSATVYAPADWYDPTSLYSVATCVVQWAIPMVAFYILNTWMNNKLENSLESEN</sequence>
<dbReference type="SUPFAM" id="SSF161070">
    <property type="entry name" value="SNF-like"/>
    <property type="match status" value="1"/>
</dbReference>
<gene>
    <name evidence="7" type="ORF">DGQ38_15475</name>
</gene>
<evidence type="ECO:0000256" key="3">
    <source>
        <dbReference type="ARBA" id="ARBA00022692"/>
    </source>
</evidence>
<evidence type="ECO:0000313" key="8">
    <source>
        <dbReference type="Proteomes" id="UP000264330"/>
    </source>
</evidence>
<keyword evidence="2" id="KW-0813">Transport</keyword>
<keyword evidence="4 6" id="KW-1133">Transmembrane helix</keyword>
<feature type="transmembrane region" description="Helical" evidence="6">
    <location>
        <begin position="321"/>
        <end position="345"/>
    </location>
</feature>
<name>A0A3D5J2U0_9FLAO</name>
<dbReference type="GO" id="GO:0016020">
    <property type="term" value="C:membrane"/>
    <property type="evidence" value="ECO:0007669"/>
    <property type="project" value="UniProtKB-SubCell"/>
</dbReference>
<dbReference type="AlphaFoldDB" id="A0A3D5J2U0"/>
<feature type="transmembrane region" description="Helical" evidence="6">
    <location>
        <begin position="174"/>
        <end position="204"/>
    </location>
</feature>
<dbReference type="EMBL" id="DPMF01000356">
    <property type="protein sequence ID" value="HCV82441.1"/>
    <property type="molecule type" value="Genomic_DNA"/>
</dbReference>
<dbReference type="Proteomes" id="UP000264330">
    <property type="component" value="Unassembled WGS sequence"/>
</dbReference>
<dbReference type="Pfam" id="PF00209">
    <property type="entry name" value="SNF"/>
    <property type="match status" value="2"/>
</dbReference>
<feature type="transmembrane region" description="Helical" evidence="6">
    <location>
        <begin position="44"/>
        <end position="68"/>
    </location>
</feature>
<protein>
    <submittedName>
        <fullName evidence="7">Sodium-dependent transporter</fullName>
    </submittedName>
</protein>
<feature type="transmembrane region" description="Helical" evidence="6">
    <location>
        <begin position="357"/>
        <end position="374"/>
    </location>
</feature>
<evidence type="ECO:0000313" key="7">
    <source>
        <dbReference type="EMBL" id="HCV82441.1"/>
    </source>
</evidence>
<feature type="transmembrane region" description="Helical" evidence="6">
    <location>
        <begin position="386"/>
        <end position="405"/>
    </location>
</feature>
<evidence type="ECO:0000256" key="5">
    <source>
        <dbReference type="ARBA" id="ARBA00023136"/>
    </source>
</evidence>
<feature type="transmembrane region" description="Helical" evidence="6">
    <location>
        <begin position="253"/>
        <end position="278"/>
    </location>
</feature>
<proteinExistence type="predicted"/>
<feature type="transmembrane region" description="Helical" evidence="6">
    <location>
        <begin position="224"/>
        <end position="241"/>
    </location>
</feature>
<dbReference type="PANTHER" id="PTHR42948:SF1">
    <property type="entry name" value="TRANSPORTER"/>
    <property type="match status" value="1"/>
</dbReference>